<gene>
    <name evidence="11" type="ORF">SAMN05421804_102229</name>
</gene>
<reference evidence="11 12" key="1">
    <citation type="submission" date="2016-10" db="EMBL/GenBank/DDBJ databases">
        <authorList>
            <person name="de Groot N.N."/>
        </authorList>
    </citation>
    <scope>NUCLEOTIDE SEQUENCE [LARGE SCALE GENOMIC DNA]</scope>
    <source>
        <strain evidence="11 12">CGMCC 1.5058</strain>
    </source>
</reference>
<dbReference type="InterPro" id="IPR055348">
    <property type="entry name" value="DctQ"/>
</dbReference>
<feature type="transmembrane region" description="Helical" evidence="9">
    <location>
        <begin position="140"/>
        <end position="161"/>
    </location>
</feature>
<organism evidence="11 12">
    <name type="scientific">Proteiniclasticum ruminis</name>
    <dbReference type="NCBI Taxonomy" id="398199"/>
    <lineage>
        <taxon>Bacteria</taxon>
        <taxon>Bacillati</taxon>
        <taxon>Bacillota</taxon>
        <taxon>Clostridia</taxon>
        <taxon>Eubacteriales</taxon>
        <taxon>Clostridiaceae</taxon>
        <taxon>Proteiniclasticum</taxon>
    </lineage>
</organism>
<dbReference type="Pfam" id="PF04290">
    <property type="entry name" value="DctQ"/>
    <property type="match status" value="1"/>
</dbReference>
<evidence type="ECO:0000256" key="6">
    <source>
        <dbReference type="ARBA" id="ARBA00022989"/>
    </source>
</evidence>
<keyword evidence="5 9" id="KW-0812">Transmembrane</keyword>
<keyword evidence="2" id="KW-0813">Transport</keyword>
<evidence type="ECO:0000256" key="5">
    <source>
        <dbReference type="ARBA" id="ARBA00022692"/>
    </source>
</evidence>
<evidence type="ECO:0000313" key="11">
    <source>
        <dbReference type="EMBL" id="SDI39525.1"/>
    </source>
</evidence>
<keyword evidence="6 9" id="KW-1133">Transmembrane helix</keyword>
<evidence type="ECO:0000256" key="1">
    <source>
        <dbReference type="ARBA" id="ARBA00004429"/>
    </source>
</evidence>
<comment type="subcellular location">
    <subcellularLocation>
        <location evidence="1">Cell inner membrane</location>
        <topology evidence="1">Multi-pass membrane protein</topology>
    </subcellularLocation>
</comment>
<dbReference type="PANTHER" id="PTHR35011:SF2">
    <property type="entry name" value="2,3-DIKETO-L-GULONATE TRAP TRANSPORTER SMALL PERMEASE PROTEIN YIAM"/>
    <property type="match status" value="1"/>
</dbReference>
<evidence type="ECO:0000256" key="7">
    <source>
        <dbReference type="ARBA" id="ARBA00023136"/>
    </source>
</evidence>
<keyword evidence="7 9" id="KW-0472">Membrane</keyword>
<dbReference type="InterPro" id="IPR007387">
    <property type="entry name" value="TRAP_DctQ"/>
</dbReference>
<keyword evidence="3" id="KW-1003">Cell membrane</keyword>
<protein>
    <submittedName>
        <fullName evidence="11">TRAP-type C4-dicarboxylate transport system, small permease component</fullName>
    </submittedName>
</protein>
<dbReference type="EMBL" id="FNDZ01000002">
    <property type="protein sequence ID" value="SDI39525.1"/>
    <property type="molecule type" value="Genomic_DNA"/>
</dbReference>
<evidence type="ECO:0000256" key="2">
    <source>
        <dbReference type="ARBA" id="ARBA00022448"/>
    </source>
</evidence>
<evidence type="ECO:0000313" key="12">
    <source>
        <dbReference type="Proteomes" id="UP000183255"/>
    </source>
</evidence>
<feature type="transmembrane region" description="Helical" evidence="9">
    <location>
        <begin position="58"/>
        <end position="75"/>
    </location>
</feature>
<dbReference type="GO" id="GO:0005886">
    <property type="term" value="C:plasma membrane"/>
    <property type="evidence" value="ECO:0007669"/>
    <property type="project" value="UniProtKB-SubCell"/>
</dbReference>
<proteinExistence type="inferred from homology"/>
<accession>A0A1G8K7U7</accession>
<dbReference type="PANTHER" id="PTHR35011">
    <property type="entry name" value="2,3-DIKETO-L-GULONATE TRAP TRANSPORTER SMALL PERMEASE PROTEIN YIAM"/>
    <property type="match status" value="1"/>
</dbReference>
<feature type="transmembrane region" description="Helical" evidence="9">
    <location>
        <begin position="21"/>
        <end position="46"/>
    </location>
</feature>
<dbReference type="RefSeq" id="WP_143004594.1">
    <property type="nucleotide sequence ID" value="NZ_FNDZ01000002.1"/>
</dbReference>
<evidence type="ECO:0000256" key="8">
    <source>
        <dbReference type="ARBA" id="ARBA00038436"/>
    </source>
</evidence>
<sequence>MQNKVETKSQMSSVFESIYNFVLLVCKLLLVADILITTMAVAGRFVPFIPDPAWSEEVVLTLMSYMAVLSAALAIRRNAHIRMTAFDKYLSEKALIVMDIIADLFVFAFAIVMLVVGWNYAMKIGSKGTYVSMPWLSRFWMYFPIPLAGFAMILFLSESLVGHFKKFSSLKGAKS</sequence>
<evidence type="ECO:0000256" key="4">
    <source>
        <dbReference type="ARBA" id="ARBA00022519"/>
    </source>
</evidence>
<dbReference type="GO" id="GO:0022857">
    <property type="term" value="F:transmembrane transporter activity"/>
    <property type="evidence" value="ECO:0007669"/>
    <property type="project" value="TreeGrafter"/>
</dbReference>
<evidence type="ECO:0000256" key="9">
    <source>
        <dbReference type="SAM" id="Phobius"/>
    </source>
</evidence>
<comment type="similarity">
    <text evidence="8">Belongs to the TRAP transporter small permease family.</text>
</comment>
<evidence type="ECO:0000259" key="10">
    <source>
        <dbReference type="Pfam" id="PF04290"/>
    </source>
</evidence>
<dbReference type="GO" id="GO:0015740">
    <property type="term" value="P:C4-dicarboxylate transport"/>
    <property type="evidence" value="ECO:0007669"/>
    <property type="project" value="TreeGrafter"/>
</dbReference>
<feature type="transmembrane region" description="Helical" evidence="9">
    <location>
        <begin position="96"/>
        <end position="120"/>
    </location>
</feature>
<feature type="domain" description="Tripartite ATP-independent periplasmic transporters DctQ component" evidence="10">
    <location>
        <begin position="34"/>
        <end position="165"/>
    </location>
</feature>
<dbReference type="Proteomes" id="UP000183255">
    <property type="component" value="Unassembled WGS sequence"/>
</dbReference>
<name>A0A1G8K7U7_9CLOT</name>
<dbReference type="AlphaFoldDB" id="A0A1G8K7U7"/>
<keyword evidence="4" id="KW-0997">Cell inner membrane</keyword>
<evidence type="ECO:0000256" key="3">
    <source>
        <dbReference type="ARBA" id="ARBA00022475"/>
    </source>
</evidence>